<evidence type="ECO:0000256" key="2">
    <source>
        <dbReference type="ARBA" id="ARBA00022676"/>
    </source>
</evidence>
<evidence type="ECO:0000313" key="6">
    <source>
        <dbReference type="RefSeq" id="XP_050556016.1"/>
    </source>
</evidence>
<evidence type="ECO:0000256" key="3">
    <source>
        <dbReference type="ARBA" id="ARBA00022679"/>
    </source>
</evidence>
<dbReference type="Proteomes" id="UP000829999">
    <property type="component" value="Chromosome 18"/>
</dbReference>
<evidence type="ECO:0000313" key="5">
    <source>
        <dbReference type="Proteomes" id="UP000829999"/>
    </source>
</evidence>
<dbReference type="GO" id="GO:0008194">
    <property type="term" value="F:UDP-glycosyltransferase activity"/>
    <property type="evidence" value="ECO:0007669"/>
    <property type="project" value="InterPro"/>
</dbReference>
<dbReference type="RefSeq" id="XP_050556016.1">
    <property type="nucleotide sequence ID" value="XM_050700059.1"/>
</dbReference>
<sequence length="350" mass="39922">MALVLYLFLGLLLSSSCEAYKALVVFGMPSNSHFNLGKGIVRNLLKDGNEVTFITPVEWKNPPPNLRQIDVSNNFNVMPSYLLNIKHLMEAPTPTGHRKSVKTRLINLAKTTMEYENVQRLLNDTNEHFDVVIVEHMYSDLGAGYAAIFDCPLIWLSPVEVHSLSIGLVDVLPNPAYTSDVLSPYTPPFTFLERLEELWIRIYDTFYDYMVYEPMEAAEYERLIVPQIEKRGRQAPPYSEVRNNVSLVLGNSHVSTGVSLALPQNYKPIGGYHIDEEIKPLPENLEKIMMNSKNGVIYFSMGSNLKGKDWPEQIKRDLLKLFGELKQTVIWKFEEELANTLLEKAQSRAH</sequence>
<evidence type="ECO:0000256" key="4">
    <source>
        <dbReference type="SAM" id="SignalP"/>
    </source>
</evidence>
<dbReference type="Pfam" id="PF00201">
    <property type="entry name" value="UDPGT"/>
    <property type="match status" value="1"/>
</dbReference>
<dbReference type="SUPFAM" id="SSF53756">
    <property type="entry name" value="UDP-Glycosyltransferase/glycogen phosphorylase"/>
    <property type="match status" value="1"/>
</dbReference>
<feature type="chain" id="PRO_5040287586" evidence="4">
    <location>
        <begin position="20"/>
        <end position="350"/>
    </location>
</feature>
<keyword evidence="4" id="KW-0732">Signal</keyword>
<dbReference type="InterPro" id="IPR002213">
    <property type="entry name" value="UDP_glucos_trans"/>
</dbReference>
<dbReference type="PANTHER" id="PTHR48043:SF159">
    <property type="entry name" value="EG:EG0003.4 PROTEIN-RELATED"/>
    <property type="match status" value="1"/>
</dbReference>
<keyword evidence="3" id="KW-0808">Transferase</keyword>
<dbReference type="AlphaFoldDB" id="A0A9R0DYV0"/>
<dbReference type="InterPro" id="IPR050271">
    <property type="entry name" value="UDP-glycosyltransferase"/>
</dbReference>
<keyword evidence="5" id="KW-1185">Reference proteome</keyword>
<dbReference type="PANTHER" id="PTHR48043">
    <property type="entry name" value="EG:EG0003.4 PROTEIN-RELATED"/>
    <property type="match status" value="1"/>
</dbReference>
<organism evidence="5 6">
    <name type="scientific">Spodoptera frugiperda</name>
    <name type="common">Fall armyworm</name>
    <dbReference type="NCBI Taxonomy" id="7108"/>
    <lineage>
        <taxon>Eukaryota</taxon>
        <taxon>Metazoa</taxon>
        <taxon>Ecdysozoa</taxon>
        <taxon>Arthropoda</taxon>
        <taxon>Hexapoda</taxon>
        <taxon>Insecta</taxon>
        <taxon>Pterygota</taxon>
        <taxon>Neoptera</taxon>
        <taxon>Endopterygota</taxon>
        <taxon>Lepidoptera</taxon>
        <taxon>Glossata</taxon>
        <taxon>Ditrysia</taxon>
        <taxon>Noctuoidea</taxon>
        <taxon>Noctuidae</taxon>
        <taxon>Amphipyrinae</taxon>
        <taxon>Spodoptera</taxon>
    </lineage>
</organism>
<protein>
    <submittedName>
        <fullName evidence="6">UDP-glucosyltransferase 2</fullName>
    </submittedName>
</protein>
<feature type="signal peptide" evidence="4">
    <location>
        <begin position="1"/>
        <end position="19"/>
    </location>
</feature>
<proteinExistence type="inferred from homology"/>
<keyword evidence="2" id="KW-0328">Glycosyltransferase</keyword>
<dbReference type="OrthoDB" id="5835829at2759"/>
<reference evidence="6" key="1">
    <citation type="submission" date="2025-08" db="UniProtKB">
        <authorList>
            <consortium name="RefSeq"/>
        </authorList>
    </citation>
    <scope>IDENTIFICATION</scope>
    <source>
        <tissue evidence="6">Whole larval tissue</tissue>
    </source>
</reference>
<comment type="similarity">
    <text evidence="1">Belongs to the UDP-glycosyltransferase family.</text>
</comment>
<dbReference type="Gene3D" id="3.40.50.2000">
    <property type="entry name" value="Glycogen Phosphorylase B"/>
    <property type="match status" value="2"/>
</dbReference>
<evidence type="ECO:0000256" key="1">
    <source>
        <dbReference type="ARBA" id="ARBA00009995"/>
    </source>
</evidence>
<accession>A0A9R0DYV0</accession>
<name>A0A9R0DYV0_SPOFR</name>
<gene>
    <name evidence="6" type="primary">LOC118277905</name>
</gene>
<dbReference type="GeneID" id="118277905"/>